<proteinExistence type="predicted"/>
<dbReference type="GO" id="GO:0042797">
    <property type="term" value="P:tRNA transcription by RNA polymerase III"/>
    <property type="evidence" value="ECO:0007669"/>
    <property type="project" value="TreeGrafter"/>
</dbReference>
<evidence type="ECO:0000256" key="5">
    <source>
        <dbReference type="ARBA" id="ARBA00023163"/>
    </source>
</evidence>
<evidence type="ECO:0000256" key="4">
    <source>
        <dbReference type="ARBA" id="ARBA00022833"/>
    </source>
</evidence>
<dbReference type="GO" id="GO:0003677">
    <property type="term" value="F:DNA binding"/>
    <property type="evidence" value="ECO:0007669"/>
    <property type="project" value="InterPro"/>
</dbReference>
<keyword evidence="3" id="KW-0479">Metal-binding</keyword>
<gene>
    <name evidence="6" type="ORF">BDP27DRAFT_1207751</name>
</gene>
<keyword evidence="2" id="KW-0240">DNA-directed RNA polymerase</keyword>
<dbReference type="GO" id="GO:0006360">
    <property type="term" value="P:transcription by RNA polymerase I"/>
    <property type="evidence" value="ECO:0007669"/>
    <property type="project" value="TreeGrafter"/>
</dbReference>
<dbReference type="Pfam" id="PF01194">
    <property type="entry name" value="RNA_pol_N"/>
    <property type="match status" value="1"/>
</dbReference>
<keyword evidence="7" id="KW-1185">Reference proteome</keyword>
<dbReference type="PANTHER" id="PTHR23431:SF3">
    <property type="entry name" value="DNA-DIRECTED RNA POLYMERASES I, II, AND III SUBUNIT RPABC5"/>
    <property type="match status" value="1"/>
</dbReference>
<keyword evidence="4" id="KW-0862">Zinc</keyword>
<comment type="caution">
    <text evidence="6">The sequence shown here is derived from an EMBL/GenBank/DDBJ whole genome shotgun (WGS) entry which is preliminary data.</text>
</comment>
<dbReference type="EMBL" id="JADNRY010000002">
    <property type="protein sequence ID" value="KAF9078135.1"/>
    <property type="molecule type" value="Genomic_DNA"/>
</dbReference>
<evidence type="ECO:0000313" key="6">
    <source>
        <dbReference type="EMBL" id="KAF9078135.1"/>
    </source>
</evidence>
<dbReference type="GO" id="GO:0006366">
    <property type="term" value="P:transcription by RNA polymerase II"/>
    <property type="evidence" value="ECO:0007669"/>
    <property type="project" value="TreeGrafter"/>
</dbReference>
<keyword evidence="5" id="KW-0804">Transcription</keyword>
<evidence type="ECO:0000256" key="3">
    <source>
        <dbReference type="ARBA" id="ARBA00022723"/>
    </source>
</evidence>
<dbReference type="Proteomes" id="UP000772434">
    <property type="component" value="Unassembled WGS sequence"/>
</dbReference>
<name>A0A9P5UFC1_9AGAR</name>
<dbReference type="OrthoDB" id="10258858at2759"/>
<dbReference type="GO" id="GO:0003899">
    <property type="term" value="F:DNA-directed RNA polymerase activity"/>
    <property type="evidence" value="ECO:0007669"/>
    <property type="project" value="InterPro"/>
</dbReference>
<reference evidence="6" key="1">
    <citation type="submission" date="2020-11" db="EMBL/GenBank/DDBJ databases">
        <authorList>
            <consortium name="DOE Joint Genome Institute"/>
            <person name="Ahrendt S."/>
            <person name="Riley R."/>
            <person name="Andreopoulos W."/>
            <person name="Labutti K."/>
            <person name="Pangilinan J."/>
            <person name="Ruiz-Duenas F.J."/>
            <person name="Barrasa J.M."/>
            <person name="Sanchez-Garcia M."/>
            <person name="Camarero S."/>
            <person name="Miyauchi S."/>
            <person name="Serrano A."/>
            <person name="Linde D."/>
            <person name="Babiker R."/>
            <person name="Drula E."/>
            <person name="Ayuso-Fernandez I."/>
            <person name="Pacheco R."/>
            <person name="Padilla G."/>
            <person name="Ferreira P."/>
            <person name="Barriuso J."/>
            <person name="Kellner H."/>
            <person name="Castanera R."/>
            <person name="Alfaro M."/>
            <person name="Ramirez L."/>
            <person name="Pisabarro A.G."/>
            <person name="Kuo A."/>
            <person name="Tritt A."/>
            <person name="Lipzen A."/>
            <person name="He G."/>
            <person name="Yan M."/>
            <person name="Ng V."/>
            <person name="Cullen D."/>
            <person name="Martin F."/>
            <person name="Rosso M.-N."/>
            <person name="Henrissat B."/>
            <person name="Hibbett D."/>
            <person name="Martinez A.T."/>
            <person name="Grigoriev I.V."/>
        </authorList>
    </citation>
    <scope>NUCLEOTIDE SEQUENCE</scope>
    <source>
        <strain evidence="6">AH 40177</strain>
    </source>
</reference>
<dbReference type="GO" id="GO:0005665">
    <property type="term" value="C:RNA polymerase II, core complex"/>
    <property type="evidence" value="ECO:0007669"/>
    <property type="project" value="TreeGrafter"/>
</dbReference>
<evidence type="ECO:0000256" key="2">
    <source>
        <dbReference type="ARBA" id="ARBA00022478"/>
    </source>
</evidence>
<dbReference type="InterPro" id="IPR023580">
    <property type="entry name" value="RNA_pol_su_RPB10"/>
</dbReference>
<dbReference type="PANTHER" id="PTHR23431">
    <property type="entry name" value="DNA-DIRECTED RNA POLYMERASES I, II, AND III SUBUNIT RPABC5 FAMILY MEMBER"/>
    <property type="match status" value="1"/>
</dbReference>
<evidence type="ECO:0000256" key="1">
    <source>
        <dbReference type="ARBA" id="ARBA00020813"/>
    </source>
</evidence>
<sequence>MTAGSKEDNTPAFSAGLIALLSYPKISPLRELITELSRSHPYIPQLLLLCQIIPVRCFSCSKVIGDKWNVYLEHLAKDMTEGDALDALQLKRHCHR</sequence>
<dbReference type="Gene3D" id="1.10.10.60">
    <property type="entry name" value="Homeodomain-like"/>
    <property type="match status" value="1"/>
</dbReference>
<dbReference type="GO" id="GO:0005736">
    <property type="term" value="C:RNA polymerase I complex"/>
    <property type="evidence" value="ECO:0007669"/>
    <property type="project" value="TreeGrafter"/>
</dbReference>
<dbReference type="SUPFAM" id="SSF46924">
    <property type="entry name" value="RNA polymerase subunit RPB10"/>
    <property type="match status" value="1"/>
</dbReference>
<organism evidence="6 7">
    <name type="scientific">Rhodocollybia butyracea</name>
    <dbReference type="NCBI Taxonomy" id="206335"/>
    <lineage>
        <taxon>Eukaryota</taxon>
        <taxon>Fungi</taxon>
        <taxon>Dikarya</taxon>
        <taxon>Basidiomycota</taxon>
        <taxon>Agaricomycotina</taxon>
        <taxon>Agaricomycetes</taxon>
        <taxon>Agaricomycetidae</taxon>
        <taxon>Agaricales</taxon>
        <taxon>Marasmiineae</taxon>
        <taxon>Omphalotaceae</taxon>
        <taxon>Rhodocollybia</taxon>
    </lineage>
</organism>
<accession>A0A9P5UFC1</accession>
<protein>
    <recommendedName>
        <fullName evidence="1">DNA-directed RNA polymerases I, II, and III subunit RPABC5</fullName>
    </recommendedName>
</protein>
<evidence type="ECO:0000313" key="7">
    <source>
        <dbReference type="Proteomes" id="UP000772434"/>
    </source>
</evidence>
<dbReference type="InterPro" id="IPR000268">
    <property type="entry name" value="RPABC5/Rpb10"/>
</dbReference>
<dbReference type="GO" id="GO:0008270">
    <property type="term" value="F:zinc ion binding"/>
    <property type="evidence" value="ECO:0007669"/>
    <property type="project" value="TreeGrafter"/>
</dbReference>
<dbReference type="AlphaFoldDB" id="A0A9P5UFC1"/>
<dbReference type="GO" id="GO:0005666">
    <property type="term" value="C:RNA polymerase III complex"/>
    <property type="evidence" value="ECO:0007669"/>
    <property type="project" value="TreeGrafter"/>
</dbReference>